<reference evidence="2" key="1">
    <citation type="journal article" date="2019" name="Int. J. Syst. Evol. Microbiol.">
        <title>The Global Catalogue of Microorganisms (GCM) 10K type strain sequencing project: providing services to taxonomists for standard genome sequencing and annotation.</title>
        <authorList>
            <consortium name="The Broad Institute Genomics Platform"/>
            <consortium name="The Broad Institute Genome Sequencing Center for Infectious Disease"/>
            <person name="Wu L."/>
            <person name="Ma J."/>
        </authorList>
    </citation>
    <scope>NUCLEOTIDE SEQUENCE [LARGE SCALE GENOMIC DNA]</scope>
    <source>
        <strain evidence="2">KCTC 23298</strain>
    </source>
</reference>
<name>A0ABQ3FS47_9RHOB</name>
<evidence type="ECO:0000313" key="1">
    <source>
        <dbReference type="EMBL" id="GHC37637.1"/>
    </source>
</evidence>
<comment type="caution">
    <text evidence="1">The sequence shown here is derived from an EMBL/GenBank/DDBJ whole genome shotgun (WGS) entry which is preliminary data.</text>
</comment>
<organism evidence="1 2">
    <name type="scientific">Gemmobacter nanjingensis</name>
    <dbReference type="NCBI Taxonomy" id="488454"/>
    <lineage>
        <taxon>Bacteria</taxon>
        <taxon>Pseudomonadati</taxon>
        <taxon>Pseudomonadota</taxon>
        <taxon>Alphaproteobacteria</taxon>
        <taxon>Rhodobacterales</taxon>
        <taxon>Paracoccaceae</taxon>
        <taxon>Gemmobacter</taxon>
    </lineage>
</organism>
<gene>
    <name evidence="1" type="ORF">GCM10007291_44030</name>
</gene>
<sequence length="177" mass="19362">MTTQKEQSPVAVHAAMNATDRRISRALGLAHILYAQAEDFPGLNNPEPKANGLMVLLDLLLDEIQAAQDAHEAEWRAIREANEGGAVQVAETPVMQLFRQWVDAASKLDAAAQADAEGWEVMLDRQTDLEDSILRAPAVDTRDFAAKVLAYCNEGHANLPNLPELWAEGRRVLGVTP</sequence>
<dbReference type="RefSeq" id="WP_152968417.1">
    <property type="nucleotide sequence ID" value="NZ_BMYI01000022.1"/>
</dbReference>
<protein>
    <submittedName>
        <fullName evidence="1">Uncharacterized protein</fullName>
    </submittedName>
</protein>
<evidence type="ECO:0000313" key="2">
    <source>
        <dbReference type="Proteomes" id="UP000658305"/>
    </source>
</evidence>
<accession>A0ABQ3FS47</accession>
<keyword evidence="2" id="KW-1185">Reference proteome</keyword>
<proteinExistence type="predicted"/>
<dbReference type="EMBL" id="BMYI01000022">
    <property type="protein sequence ID" value="GHC37637.1"/>
    <property type="molecule type" value="Genomic_DNA"/>
</dbReference>
<dbReference type="Proteomes" id="UP000658305">
    <property type="component" value="Unassembled WGS sequence"/>
</dbReference>